<gene>
    <name evidence="5" type="ORF">BSZ36_07630</name>
</gene>
<dbReference type="GO" id="GO:0009279">
    <property type="term" value="C:cell outer membrane"/>
    <property type="evidence" value="ECO:0007669"/>
    <property type="project" value="UniProtKB-SubCell"/>
</dbReference>
<dbReference type="Proteomes" id="UP000216446">
    <property type="component" value="Unassembled WGS sequence"/>
</dbReference>
<organism evidence="5 6">
    <name type="scientific">Rubricoccus marinus</name>
    <dbReference type="NCBI Taxonomy" id="716817"/>
    <lineage>
        <taxon>Bacteria</taxon>
        <taxon>Pseudomonadati</taxon>
        <taxon>Rhodothermota</taxon>
        <taxon>Rhodothermia</taxon>
        <taxon>Rhodothermales</taxon>
        <taxon>Rubricoccaceae</taxon>
        <taxon>Rubricoccus</taxon>
    </lineage>
</organism>
<name>A0A259TYK8_9BACT</name>
<comment type="caution">
    <text evidence="5">The sequence shown here is derived from an EMBL/GenBank/DDBJ whole genome shotgun (WGS) entry which is preliminary data.</text>
</comment>
<evidence type="ECO:0000256" key="1">
    <source>
        <dbReference type="ARBA" id="ARBA00004442"/>
    </source>
</evidence>
<feature type="signal peptide" evidence="4">
    <location>
        <begin position="1"/>
        <end position="22"/>
    </location>
</feature>
<feature type="chain" id="PRO_5013170032" description="TonB-dependent receptor-like beta-barrel domain-containing protein" evidence="4">
    <location>
        <begin position="23"/>
        <end position="552"/>
    </location>
</feature>
<dbReference type="SUPFAM" id="SSF56935">
    <property type="entry name" value="Porins"/>
    <property type="match status" value="1"/>
</dbReference>
<comment type="subcellular location">
    <subcellularLocation>
        <location evidence="1">Cell outer membrane</location>
    </subcellularLocation>
</comment>
<keyword evidence="6" id="KW-1185">Reference proteome</keyword>
<dbReference type="AlphaFoldDB" id="A0A259TYK8"/>
<keyword evidence="3" id="KW-0998">Cell outer membrane</keyword>
<dbReference type="Gene3D" id="2.40.170.20">
    <property type="entry name" value="TonB-dependent receptor, beta-barrel domain"/>
    <property type="match status" value="1"/>
</dbReference>
<protein>
    <recommendedName>
        <fullName evidence="7">TonB-dependent receptor-like beta-barrel domain-containing protein</fullName>
    </recommendedName>
</protein>
<dbReference type="InterPro" id="IPR036942">
    <property type="entry name" value="Beta-barrel_TonB_sf"/>
</dbReference>
<dbReference type="EMBL" id="MQWB01000001">
    <property type="protein sequence ID" value="OZC02853.1"/>
    <property type="molecule type" value="Genomic_DNA"/>
</dbReference>
<dbReference type="RefSeq" id="WP_094547531.1">
    <property type="nucleotide sequence ID" value="NZ_MQWB01000001.1"/>
</dbReference>
<dbReference type="InParanoid" id="A0A259TYK8"/>
<keyword evidence="2" id="KW-0472">Membrane</keyword>
<dbReference type="OrthoDB" id="1522212at2"/>
<evidence type="ECO:0000313" key="6">
    <source>
        <dbReference type="Proteomes" id="UP000216446"/>
    </source>
</evidence>
<evidence type="ECO:0000256" key="2">
    <source>
        <dbReference type="ARBA" id="ARBA00023136"/>
    </source>
</evidence>
<reference evidence="5 6" key="1">
    <citation type="submission" date="2016-11" db="EMBL/GenBank/DDBJ databases">
        <title>Study of marine rhodopsin-containing bacteria.</title>
        <authorList>
            <person name="Yoshizawa S."/>
            <person name="Kumagai Y."/>
            <person name="Kogure K."/>
        </authorList>
    </citation>
    <scope>NUCLEOTIDE SEQUENCE [LARGE SCALE GENOMIC DNA]</scope>
    <source>
        <strain evidence="5 6">SG-29</strain>
    </source>
</reference>
<evidence type="ECO:0000313" key="5">
    <source>
        <dbReference type="EMBL" id="OZC02853.1"/>
    </source>
</evidence>
<proteinExistence type="predicted"/>
<evidence type="ECO:0008006" key="7">
    <source>
        <dbReference type="Google" id="ProtNLM"/>
    </source>
</evidence>
<sequence>MVAPIRSALVLFLLGAASAASAQDPTPDPRVPSLTPREFEIRGDVRVALPQIERQPLSGFGPPPRNYVVPADRAAVTAAYDPDLADLPALVLAPPSQPDADILVPERLRAEGTYGNSAARTGRFNLALPVASGQLLADADYDGLGASDDADEVGFDRLSGGASIRTGGAVQFELFGRGLFDRYGLPGIRERQNLTSTPIRSLTQFEGGVGVEGLGATPFLLQARYSADRLEPENASLMSGIGEDQSAGQVDARGEITLFDRVRVDAGGGVIGLDGGLGQDVQYGAAGAAIRLGRPGGPELTLGARGLAYTVASGAGDGDATAIAPIVDLSIPAGPTIRLFASNDPMLVTRGLADHFQVNPFATAQPVLAPDVLRVNARAGAEITNGPVRLRGFAHYVEAPTWLVFDRSGDGLFIEGYESVRVQGVTAEAAIVSRSGISFEAGVTLRESRISDSGGVNVIPFYAPNTARAGVQVPFSRGRLALTAYRVAERPADRADRTSAPAYGVLSADARFDIASMISVVAQADRLAGTVEEWPGYRLPGTTVRAGLRVTL</sequence>
<evidence type="ECO:0000256" key="3">
    <source>
        <dbReference type="ARBA" id="ARBA00023237"/>
    </source>
</evidence>
<keyword evidence="4" id="KW-0732">Signal</keyword>
<evidence type="ECO:0000256" key="4">
    <source>
        <dbReference type="SAM" id="SignalP"/>
    </source>
</evidence>
<accession>A0A259TYK8</accession>